<reference evidence="1 2" key="1">
    <citation type="submission" date="2024-09" db="EMBL/GenBank/DDBJ databases">
        <authorList>
            <person name="Sun Q."/>
            <person name="Mori K."/>
        </authorList>
    </citation>
    <scope>NUCLEOTIDE SEQUENCE [LARGE SCALE GENOMIC DNA]</scope>
    <source>
        <strain evidence="1 2">TISTR 2452</strain>
    </source>
</reference>
<keyword evidence="2" id="KW-1185">Reference proteome</keyword>
<organism evidence="1 2">
    <name type="scientific">Paenibacillus aurantiacus</name>
    <dbReference type="NCBI Taxonomy" id="1936118"/>
    <lineage>
        <taxon>Bacteria</taxon>
        <taxon>Bacillati</taxon>
        <taxon>Bacillota</taxon>
        <taxon>Bacilli</taxon>
        <taxon>Bacillales</taxon>
        <taxon>Paenibacillaceae</taxon>
        <taxon>Paenibacillus</taxon>
    </lineage>
</organism>
<dbReference type="RefSeq" id="WP_377494805.1">
    <property type="nucleotide sequence ID" value="NZ_JBHMDO010000022.1"/>
</dbReference>
<dbReference type="InterPro" id="IPR010064">
    <property type="entry name" value="HK97-gp10_tail"/>
</dbReference>
<proteinExistence type="predicted"/>
<dbReference type="Pfam" id="PF04883">
    <property type="entry name" value="HK97-gp10_like"/>
    <property type="match status" value="1"/>
</dbReference>
<gene>
    <name evidence="1" type="ORF">ACFFSY_13795</name>
</gene>
<accession>A0ABV5KQX5</accession>
<comment type="caution">
    <text evidence="1">The sequence shown here is derived from an EMBL/GenBank/DDBJ whole genome shotgun (WGS) entry which is preliminary data.</text>
</comment>
<protein>
    <submittedName>
        <fullName evidence="1">HK97 gp10 family phage protein</fullName>
    </submittedName>
</protein>
<evidence type="ECO:0000313" key="2">
    <source>
        <dbReference type="Proteomes" id="UP001589747"/>
    </source>
</evidence>
<evidence type="ECO:0000313" key="1">
    <source>
        <dbReference type="EMBL" id="MFB9326996.1"/>
    </source>
</evidence>
<sequence>MAAFEMKDKGMDDWKRAMTLMEKEMPRQAKQMLRGVGARARKVVAKRARQLVRKDSGTYHRSIKRGKLWTESGQLMIRVFSTAPHQYLIEHGHRIVGKDGSEHGFQPGLHVFERAGHEIELGFDALIEAEFDKLMKRYAK</sequence>
<dbReference type="Proteomes" id="UP001589747">
    <property type="component" value="Unassembled WGS sequence"/>
</dbReference>
<dbReference type="EMBL" id="JBHMDO010000022">
    <property type="protein sequence ID" value="MFB9326996.1"/>
    <property type="molecule type" value="Genomic_DNA"/>
</dbReference>
<name>A0ABV5KQX5_9BACL</name>